<dbReference type="GO" id="GO:0009055">
    <property type="term" value="F:electron transfer activity"/>
    <property type="evidence" value="ECO:0007669"/>
    <property type="project" value="TreeGrafter"/>
</dbReference>
<dbReference type="PANTHER" id="PTHR23426:SF65">
    <property type="entry name" value="FERREDOXIN-2, MITOCHONDRIAL"/>
    <property type="match status" value="1"/>
</dbReference>
<evidence type="ECO:0000256" key="4">
    <source>
        <dbReference type="ARBA" id="ARBA00023014"/>
    </source>
</evidence>
<protein>
    <submittedName>
        <fullName evidence="6">2Fe-2S ferredoxin-type domain</fullName>
    </submittedName>
</protein>
<keyword evidence="1" id="KW-0001">2Fe-2S</keyword>
<keyword evidence="2" id="KW-0479">Metal-binding</keyword>
<evidence type="ECO:0000256" key="1">
    <source>
        <dbReference type="ARBA" id="ARBA00022714"/>
    </source>
</evidence>
<accession>A0A0V0QUK4</accession>
<dbReference type="Proteomes" id="UP000054937">
    <property type="component" value="Unassembled WGS sequence"/>
</dbReference>
<gene>
    <name evidence="6" type="ORF">PPERSA_02321</name>
</gene>
<organism evidence="6 7">
    <name type="scientific">Pseudocohnilembus persalinus</name>
    <name type="common">Ciliate</name>
    <dbReference type="NCBI Taxonomy" id="266149"/>
    <lineage>
        <taxon>Eukaryota</taxon>
        <taxon>Sar</taxon>
        <taxon>Alveolata</taxon>
        <taxon>Ciliophora</taxon>
        <taxon>Intramacronucleata</taxon>
        <taxon>Oligohymenophorea</taxon>
        <taxon>Scuticociliatia</taxon>
        <taxon>Philasterida</taxon>
        <taxon>Pseudocohnilembidae</taxon>
        <taxon>Pseudocohnilembus</taxon>
    </lineage>
</organism>
<dbReference type="GO" id="GO:0051537">
    <property type="term" value="F:2 iron, 2 sulfur cluster binding"/>
    <property type="evidence" value="ECO:0007669"/>
    <property type="project" value="UniProtKB-KW"/>
</dbReference>
<dbReference type="InterPro" id="IPR001055">
    <property type="entry name" value="Adrenodoxin-like"/>
</dbReference>
<name>A0A0V0QUK4_PSEPJ</name>
<proteinExistence type="predicted"/>
<dbReference type="Gene3D" id="3.10.20.30">
    <property type="match status" value="1"/>
</dbReference>
<dbReference type="AlphaFoldDB" id="A0A0V0QUK4"/>
<keyword evidence="4" id="KW-0411">Iron-sulfur</keyword>
<dbReference type="GO" id="GO:0140647">
    <property type="term" value="P:P450-containing electron transport chain"/>
    <property type="evidence" value="ECO:0007669"/>
    <property type="project" value="InterPro"/>
</dbReference>
<evidence type="ECO:0000313" key="7">
    <source>
        <dbReference type="Proteomes" id="UP000054937"/>
    </source>
</evidence>
<evidence type="ECO:0000256" key="3">
    <source>
        <dbReference type="ARBA" id="ARBA00023004"/>
    </source>
</evidence>
<evidence type="ECO:0000313" key="6">
    <source>
        <dbReference type="EMBL" id="KRX05789.1"/>
    </source>
</evidence>
<evidence type="ECO:0000256" key="2">
    <source>
        <dbReference type="ARBA" id="ARBA00022723"/>
    </source>
</evidence>
<dbReference type="PANTHER" id="PTHR23426">
    <property type="entry name" value="FERREDOXIN/ADRENODOXIN"/>
    <property type="match status" value="1"/>
</dbReference>
<comment type="caution">
    <text evidence="6">The sequence shown here is derived from an EMBL/GenBank/DDBJ whole genome shotgun (WGS) entry which is preliminary data.</text>
</comment>
<dbReference type="InterPro" id="IPR012675">
    <property type="entry name" value="Beta-grasp_dom_sf"/>
</dbReference>
<dbReference type="InParanoid" id="A0A0V0QUK4"/>
<comment type="cofactor">
    <cofactor evidence="5">
        <name>[2Fe-2S] cluster</name>
        <dbReference type="ChEBI" id="CHEBI:190135"/>
    </cofactor>
</comment>
<dbReference type="OrthoDB" id="268593at2759"/>
<dbReference type="GO" id="GO:0046872">
    <property type="term" value="F:metal ion binding"/>
    <property type="evidence" value="ECO:0007669"/>
    <property type="project" value="UniProtKB-KW"/>
</dbReference>
<dbReference type="SUPFAM" id="SSF54292">
    <property type="entry name" value="2Fe-2S ferredoxin-like"/>
    <property type="match status" value="1"/>
</dbReference>
<reference evidence="6 7" key="1">
    <citation type="journal article" date="2015" name="Sci. Rep.">
        <title>Genome of the facultative scuticociliatosis pathogen Pseudocohnilembus persalinus provides insight into its virulence through horizontal gene transfer.</title>
        <authorList>
            <person name="Xiong J."/>
            <person name="Wang G."/>
            <person name="Cheng J."/>
            <person name="Tian M."/>
            <person name="Pan X."/>
            <person name="Warren A."/>
            <person name="Jiang C."/>
            <person name="Yuan D."/>
            <person name="Miao W."/>
        </authorList>
    </citation>
    <scope>NUCLEOTIDE SEQUENCE [LARGE SCALE GENOMIC DNA]</scope>
    <source>
        <strain evidence="6">36N120E</strain>
    </source>
</reference>
<keyword evidence="7" id="KW-1185">Reference proteome</keyword>
<dbReference type="InterPro" id="IPR036010">
    <property type="entry name" value="2Fe-2S_ferredoxin-like_sf"/>
</dbReference>
<evidence type="ECO:0000256" key="5">
    <source>
        <dbReference type="ARBA" id="ARBA00034078"/>
    </source>
</evidence>
<keyword evidence="3" id="KW-0408">Iron</keyword>
<dbReference type="EMBL" id="LDAU01000104">
    <property type="protein sequence ID" value="KRX05789.1"/>
    <property type="molecule type" value="Genomic_DNA"/>
</dbReference>
<dbReference type="GO" id="GO:0005739">
    <property type="term" value="C:mitochondrion"/>
    <property type="evidence" value="ECO:0007669"/>
    <property type="project" value="TreeGrafter"/>
</dbReference>
<sequence length="450" mass="53587">MAIKQDSKIYQFNENQLVEDLSYIQNIEKTQDYVNNLEFQSQNLTITNKQNNNQILQNYDLNTIQNSLDHNIPVFNKENQNFSQNNEISVKYNQQQESPSIEIFLNQNQKNSLIHLNLDQIPEKQQQFQEKNKKDKLEKFFTVQLQNQKLLKSQIENQKKYYNLEQKTGQNNNNTNNKNDINNNVEQRYNLTRNINNIQNQYNESNQNLSLNNNDFHEIKIKAFQYLRQKPEIYQILVQNNMNKEKFVEDITHLYQMLLFEQNPHMFIDMSRNFKMDKNMLNDIYEIYMKLLNDSQVQKQKQLNFETIFYNVITLFSCTNLISDLGGENNTTIEGKPGENIMRLLSKFGNEKFEVFGLCDCQLACTTCSVHLKEKYQILFEQPNDEEMDILCTLKEFYPEQTRMACQLHIPKTEVFEQNNLNELDDKGRYIIEIQLPSQINYTSDIYGKN</sequence>